<sequence length="80" mass="8921">MAAWVTHSFGRDLSCGAIYLFRSRRADRLKILVSGGSGTVMLAKCLNGGQIKWLERQMEPVALSKVQHEALYEGLDWTPV</sequence>
<dbReference type="Proteomes" id="UP000015480">
    <property type="component" value="Chromosome"/>
</dbReference>
<evidence type="ECO:0000313" key="1">
    <source>
        <dbReference type="EMBL" id="AGT08780.1"/>
    </source>
</evidence>
<dbReference type="eggNOG" id="COG3436">
    <property type="taxonomic scope" value="Bacteria"/>
</dbReference>
<proteinExistence type="predicted"/>
<organism evidence="1 2">
    <name type="scientific">Paracoccus aminophilus JCM 7686</name>
    <dbReference type="NCBI Taxonomy" id="1367847"/>
    <lineage>
        <taxon>Bacteria</taxon>
        <taxon>Pseudomonadati</taxon>
        <taxon>Pseudomonadota</taxon>
        <taxon>Alphaproteobacteria</taxon>
        <taxon>Rhodobacterales</taxon>
        <taxon>Paracoccaceae</taxon>
        <taxon>Paracoccus</taxon>
    </lineage>
</organism>
<accession>S5XZ96</accession>
<evidence type="ECO:0000313" key="2">
    <source>
        <dbReference type="Proteomes" id="UP000015480"/>
    </source>
</evidence>
<keyword evidence="2" id="KW-1185">Reference proteome</keyword>
<name>S5XZ96_PARAH</name>
<reference evidence="1 2" key="1">
    <citation type="journal article" date="2014" name="BMC Genomics">
        <title>Architecture and functions of a multipartite genome of the methylotrophic bacterium Paracoccus aminophilus JCM 7686, containing primary and secondary chromids.</title>
        <authorList>
            <person name="Dziewit L."/>
            <person name="Czarnecki J."/>
            <person name="Wibberg D."/>
            <person name="Radlinska M."/>
            <person name="Mrozek P."/>
            <person name="Szymczak M."/>
            <person name="Schluter A."/>
            <person name="Puhler A."/>
            <person name="Bartosik D."/>
        </authorList>
    </citation>
    <scope>NUCLEOTIDE SEQUENCE [LARGE SCALE GENOMIC DNA]</scope>
    <source>
        <strain evidence="1">JCM 7686</strain>
    </source>
</reference>
<dbReference type="NCBIfam" id="NF033819">
    <property type="entry name" value="IS66_TnpB"/>
    <property type="match status" value="1"/>
</dbReference>
<dbReference type="HOGENOM" id="CLU_128110_1_1_5"/>
<dbReference type="STRING" id="1367847.JCM7686_1679"/>
<dbReference type="InterPro" id="IPR008878">
    <property type="entry name" value="Transposase_IS66_Orf2"/>
</dbReference>
<dbReference type="PANTHER" id="PTHR36455">
    <property type="match status" value="1"/>
</dbReference>
<dbReference type="PANTHER" id="PTHR36455:SF1">
    <property type="entry name" value="BLR8292 PROTEIN"/>
    <property type="match status" value="1"/>
</dbReference>
<dbReference type="OrthoDB" id="9801450at2"/>
<protein>
    <submittedName>
        <fullName evidence="1">Transposase</fullName>
    </submittedName>
</protein>
<dbReference type="Pfam" id="PF05717">
    <property type="entry name" value="TnpB_IS66"/>
    <property type="match status" value="1"/>
</dbReference>
<dbReference type="AlphaFoldDB" id="S5XZ96"/>
<dbReference type="KEGG" id="pami:JCM7686_1679"/>
<dbReference type="EMBL" id="CP006650">
    <property type="protein sequence ID" value="AGT08780.1"/>
    <property type="molecule type" value="Genomic_DNA"/>
</dbReference>
<gene>
    <name evidence="1" type="ORF">JCM7686_1679</name>
</gene>
<dbReference type="PATRIC" id="fig|1367847.3.peg.1660"/>